<comment type="caution">
    <text evidence="4">The sequence shown here is derived from an EMBL/GenBank/DDBJ whole genome shotgun (WGS) entry which is preliminary data.</text>
</comment>
<comment type="similarity">
    <text evidence="1">Belongs to the peptidase S33 family. ABHD4/ABHD5 subfamily.</text>
</comment>
<dbReference type="Gene3D" id="3.40.50.1820">
    <property type="entry name" value="alpha/beta hydrolase"/>
    <property type="match status" value="1"/>
</dbReference>
<organism evidence="4 5">
    <name type="scientific">Mucor circinelloides f. lusitanicus</name>
    <name type="common">Mucor racemosus var. lusitanicus</name>
    <dbReference type="NCBI Taxonomy" id="29924"/>
    <lineage>
        <taxon>Eukaryota</taxon>
        <taxon>Fungi</taxon>
        <taxon>Fungi incertae sedis</taxon>
        <taxon>Mucoromycota</taxon>
        <taxon>Mucoromycotina</taxon>
        <taxon>Mucoromycetes</taxon>
        <taxon>Mucorales</taxon>
        <taxon>Mucorineae</taxon>
        <taxon>Mucoraceae</taxon>
        <taxon>Mucor</taxon>
    </lineage>
</organism>
<dbReference type="GO" id="GO:0052689">
    <property type="term" value="F:carboxylic ester hydrolase activity"/>
    <property type="evidence" value="ECO:0007669"/>
    <property type="project" value="TreeGrafter"/>
</dbReference>
<proteinExistence type="inferred from homology"/>
<dbReference type="Pfam" id="PF00561">
    <property type="entry name" value="Abhydrolase_1"/>
    <property type="match status" value="1"/>
</dbReference>
<feature type="region of interest" description="Disordered" evidence="2">
    <location>
        <begin position="279"/>
        <end position="299"/>
    </location>
</feature>
<feature type="domain" description="AB hydrolase-1" evidence="3">
    <location>
        <begin position="125"/>
        <end position="438"/>
    </location>
</feature>
<dbReference type="PANTHER" id="PTHR42886:SF29">
    <property type="entry name" value="PUMMELIG, ISOFORM A"/>
    <property type="match status" value="1"/>
</dbReference>
<dbReference type="InterPro" id="IPR029058">
    <property type="entry name" value="AB_hydrolase_fold"/>
</dbReference>
<accession>A0A8H4EW00</accession>
<reference evidence="4 5" key="1">
    <citation type="submission" date="2019-09" db="EMBL/GenBank/DDBJ databases">
        <authorList>
            <consortium name="DOE Joint Genome Institute"/>
            <person name="Mondo S.J."/>
            <person name="Navarro-Mendoza M.I."/>
            <person name="Perez-Arques C."/>
            <person name="Panchal S."/>
            <person name="Nicolas F.E."/>
            <person name="Ganguly P."/>
            <person name="Pangilinan J."/>
            <person name="Grigoriev I."/>
            <person name="Heitman J."/>
            <person name="Sanya K."/>
            <person name="Garre V."/>
        </authorList>
    </citation>
    <scope>NUCLEOTIDE SEQUENCE [LARGE SCALE GENOMIC DNA]</scope>
    <source>
        <strain evidence="4 5">MU402</strain>
    </source>
</reference>
<dbReference type="GO" id="GO:0042171">
    <property type="term" value="F:lysophosphatidic acid acyltransferase activity"/>
    <property type="evidence" value="ECO:0007669"/>
    <property type="project" value="TreeGrafter"/>
</dbReference>
<dbReference type="Proteomes" id="UP000469890">
    <property type="component" value="Unassembled WGS sequence"/>
</dbReference>
<dbReference type="GO" id="GO:0055088">
    <property type="term" value="P:lipid homeostasis"/>
    <property type="evidence" value="ECO:0007669"/>
    <property type="project" value="TreeGrafter"/>
</dbReference>
<gene>
    <name evidence="4" type="ORF">FB192DRAFT_1405770</name>
</gene>
<dbReference type="InterPro" id="IPR000073">
    <property type="entry name" value="AB_hydrolase_1"/>
</dbReference>
<evidence type="ECO:0000259" key="3">
    <source>
        <dbReference type="Pfam" id="PF00561"/>
    </source>
</evidence>
<dbReference type="GO" id="GO:0005739">
    <property type="term" value="C:mitochondrion"/>
    <property type="evidence" value="ECO:0007669"/>
    <property type="project" value="TreeGrafter"/>
</dbReference>
<evidence type="ECO:0000313" key="4">
    <source>
        <dbReference type="EMBL" id="KAF1796217.1"/>
    </source>
</evidence>
<dbReference type="GO" id="GO:0006654">
    <property type="term" value="P:phosphatidic acid biosynthetic process"/>
    <property type="evidence" value="ECO:0007669"/>
    <property type="project" value="TreeGrafter"/>
</dbReference>
<evidence type="ECO:0000256" key="2">
    <source>
        <dbReference type="SAM" id="MobiDB-lite"/>
    </source>
</evidence>
<evidence type="ECO:0000313" key="5">
    <source>
        <dbReference type="Proteomes" id="UP000469890"/>
    </source>
</evidence>
<protein>
    <submittedName>
        <fullName evidence="4">Alpha/Beta hydrolase protein</fullName>
    </submittedName>
</protein>
<sequence>MAELVDRTDISVINSLPAVIPPTTRLNFIKNWWHRSDKTSSIAEARIIKRIYGALPNVKPTIPIYARVGRISIDSDNIFSSKLARQINTLYISQQPSQAKPFEFESEPKQDLINDIKNESSKHNLVMCHGYGAGLGFFYRNFESLSQEKGWRVFALDWLGMARSSRPKWTLTKSSTQTWDDIVTNVEEHFVESLEDWRAKVGLEKMTLFGHSLGGYFATCYALKYPERVEKLILVSPAGIPENAVAQQKMVNDKNPQETLEKEASEIGASYQAEAEEAENIAHQQEHRNNQQVQAQPEGGRRKIPAWATYLWDRNVTPMSIIRMIGPFGPSLVHTYTSRRFAHLTEGEQHDLYDYLYNITASTGSGEFALAAILAPGAYARKPLFHRLAELKMPTVFIYGEQDWMDYKAAEKAKEHMKVDTKVFRVPNGGHHMYLENPEAFNKIVREEMQF</sequence>
<dbReference type="SUPFAM" id="SSF53474">
    <property type="entry name" value="alpha/beta-Hydrolases"/>
    <property type="match status" value="1"/>
</dbReference>
<dbReference type="AlphaFoldDB" id="A0A8H4EW00"/>
<name>A0A8H4EW00_MUCCL</name>
<dbReference type="PANTHER" id="PTHR42886">
    <property type="entry name" value="RE40534P-RELATED"/>
    <property type="match status" value="1"/>
</dbReference>
<evidence type="ECO:0000256" key="1">
    <source>
        <dbReference type="ARBA" id="ARBA00038097"/>
    </source>
</evidence>
<keyword evidence="4" id="KW-0378">Hydrolase</keyword>
<dbReference type="EMBL" id="JAAECE010000013">
    <property type="protein sequence ID" value="KAF1796217.1"/>
    <property type="molecule type" value="Genomic_DNA"/>
</dbReference>